<evidence type="ECO:0000313" key="2">
    <source>
        <dbReference type="EMBL" id="EIJ43716.1"/>
    </source>
</evidence>
<organism evidence="2 3">
    <name type="scientific">Beggiatoa alba B18LD</name>
    <dbReference type="NCBI Taxonomy" id="395493"/>
    <lineage>
        <taxon>Bacteria</taxon>
        <taxon>Pseudomonadati</taxon>
        <taxon>Pseudomonadota</taxon>
        <taxon>Gammaproteobacteria</taxon>
        <taxon>Thiotrichales</taxon>
        <taxon>Thiotrichaceae</taxon>
        <taxon>Beggiatoa</taxon>
    </lineage>
</organism>
<dbReference type="Pfam" id="PF00561">
    <property type="entry name" value="Abhydrolase_1"/>
    <property type="match status" value="1"/>
</dbReference>
<dbReference type="GO" id="GO:0016020">
    <property type="term" value="C:membrane"/>
    <property type="evidence" value="ECO:0007669"/>
    <property type="project" value="TreeGrafter"/>
</dbReference>
<dbReference type="Proteomes" id="UP000005744">
    <property type="component" value="Unassembled WGS sequence"/>
</dbReference>
<keyword evidence="2" id="KW-0808">Transferase</keyword>
<dbReference type="RefSeq" id="WP_002691143.1">
    <property type="nucleotide sequence ID" value="NZ_JH600070.1"/>
</dbReference>
<dbReference type="PANTHER" id="PTHR43798">
    <property type="entry name" value="MONOACYLGLYCEROL LIPASE"/>
    <property type="match status" value="1"/>
</dbReference>
<dbReference type="EMBL" id="JH600070">
    <property type="protein sequence ID" value="EIJ43716.1"/>
    <property type="molecule type" value="Genomic_DNA"/>
</dbReference>
<keyword evidence="3" id="KW-1185">Reference proteome</keyword>
<proteinExistence type="predicted"/>
<dbReference type="OrthoDB" id="9791366at2"/>
<dbReference type="AlphaFoldDB" id="I3CJC3"/>
<sequence>MQTKFVTCPHPDGAHRLAYHEWGDIDNPNVLVCVHGLTRNGRDFDDIASQLAEHYRVLCPDVAGRGESEWLPPEHYHYPQYVADMLCLLKTLNIPRVDWLGTSMGGLIGMFVAGIPETPIQRLILNDIGAFIPKEALERIVQYLQIRPTHFDTLDAFETYIRAVHAPFGQLTAQQWRKLTENSACPDTPTGYRFCYDANIIQALHPADKPIEAVELWEYWQKITCPVLIIHGQQSDLLSVETIQKMQEIHPQTEVYTIADAGHAPALMNTEQIQLIQDWLLA</sequence>
<dbReference type="SUPFAM" id="SSF53474">
    <property type="entry name" value="alpha/beta-Hydrolases"/>
    <property type="match status" value="1"/>
</dbReference>
<keyword evidence="2" id="KW-0012">Acyltransferase</keyword>
<evidence type="ECO:0000313" key="3">
    <source>
        <dbReference type="Proteomes" id="UP000005744"/>
    </source>
</evidence>
<dbReference type="GO" id="GO:0016746">
    <property type="term" value="F:acyltransferase activity"/>
    <property type="evidence" value="ECO:0007669"/>
    <property type="project" value="UniProtKB-KW"/>
</dbReference>
<name>I3CJC3_9GAMM</name>
<reference evidence="2 3" key="1">
    <citation type="submission" date="2011-11" db="EMBL/GenBank/DDBJ databases">
        <title>Improved High-Quality Draft sequence of Beggiatoa alba B18lD.</title>
        <authorList>
            <consortium name="US DOE Joint Genome Institute"/>
            <person name="Lucas S."/>
            <person name="Han J."/>
            <person name="Lapidus A."/>
            <person name="Cheng J.-F."/>
            <person name="Goodwin L."/>
            <person name="Pitluck S."/>
            <person name="Peters L."/>
            <person name="Mikhailova N."/>
            <person name="Held B."/>
            <person name="Detter J.C."/>
            <person name="Han C."/>
            <person name="Tapia R."/>
            <person name="Land M."/>
            <person name="Hauser L."/>
            <person name="Kyrpides N."/>
            <person name="Ivanova N."/>
            <person name="Pagani I."/>
            <person name="Samuel K."/>
            <person name="Teske A."/>
            <person name="Mueller J."/>
            <person name="Woyke T."/>
        </authorList>
    </citation>
    <scope>NUCLEOTIDE SEQUENCE [LARGE SCALE GENOMIC DNA]</scope>
    <source>
        <strain evidence="2 3">B18LD</strain>
    </source>
</reference>
<dbReference type="PRINTS" id="PR00111">
    <property type="entry name" value="ABHYDROLASE"/>
</dbReference>
<protein>
    <submittedName>
        <fullName evidence="2">Putative hydrolase or acyltransferase of alpha/beta superfamily</fullName>
    </submittedName>
</protein>
<dbReference type="InterPro" id="IPR000073">
    <property type="entry name" value="AB_hydrolase_1"/>
</dbReference>
<gene>
    <name evidence="2" type="ORF">BegalDRAFT_2884</name>
</gene>
<dbReference type="PANTHER" id="PTHR43798:SF33">
    <property type="entry name" value="HYDROLASE, PUTATIVE (AFU_ORTHOLOGUE AFUA_2G14860)-RELATED"/>
    <property type="match status" value="1"/>
</dbReference>
<dbReference type="InterPro" id="IPR050266">
    <property type="entry name" value="AB_hydrolase_sf"/>
</dbReference>
<keyword evidence="2" id="KW-0378">Hydrolase</keyword>
<accession>I3CJC3</accession>
<dbReference type="HOGENOM" id="CLU_020336_1_0_6"/>
<dbReference type="STRING" id="395493.BegalDRAFT_2884"/>
<dbReference type="InterPro" id="IPR029058">
    <property type="entry name" value="AB_hydrolase_fold"/>
</dbReference>
<feature type="domain" description="AB hydrolase-1" evidence="1">
    <location>
        <begin position="29"/>
        <end position="265"/>
    </location>
</feature>
<dbReference type="Gene3D" id="3.40.50.1820">
    <property type="entry name" value="alpha/beta hydrolase"/>
    <property type="match status" value="1"/>
</dbReference>
<dbReference type="GO" id="GO:0016787">
    <property type="term" value="F:hydrolase activity"/>
    <property type="evidence" value="ECO:0007669"/>
    <property type="project" value="UniProtKB-KW"/>
</dbReference>
<evidence type="ECO:0000259" key="1">
    <source>
        <dbReference type="Pfam" id="PF00561"/>
    </source>
</evidence>
<dbReference type="eggNOG" id="COG0596">
    <property type="taxonomic scope" value="Bacteria"/>
</dbReference>